<dbReference type="SUPFAM" id="SSF109715">
    <property type="entry name" value="DEK C-terminal domain"/>
    <property type="match status" value="1"/>
</dbReference>
<dbReference type="PANTHER" id="PTHR13468">
    <property type="entry name" value="DEK PROTEIN"/>
    <property type="match status" value="1"/>
</dbReference>
<sequence>MAKSKEVVEEEEPPAAQVKNTEEEEQAMDQDQKSEKKRKRGRQKKEEETKSKKKKKKQKEAVERPEERWPARERRQVVRFSVPTPQRVSLPKNPKIEQGPGTKLGDIPNVIFKLSKRKADDNLNVLHTIIFRRKSKVHFLKRNILQFSGYVWSGNEEKERTKVKEKLDKCTKDKLVDFCQLFDIPLNKSIIKKEEVSAKLMEFLESPYVTRDVILAEKTQQREKRKRTKVVKQDTSEGKSSDGGYKKRKGTPGSKMKKGRTYSSNVDEVVGEDTEKEKGETDDKLPKSVPRKKNSETSKKVVSVSKTKKASPIKKGEAEDKKDKRKPLPRKKTLEKSKKVRDCKMEKASSIKKGTSQESSRTKYDLKASSAAQGASKTHAKSKKVSLSEPIQKGSKAVAKEEVAVPKKDPVKSSKKVSKFTRMCASSNDNGSAQPSTSKFINDDTREGHSNEKPAGVDKSDRKREAISSISKVSTKEQGKLMGGRKIIKGPSREEMLSVVSEIFKDVDFDVVTLSDILKQLESHFHVDLMARKDEVTSVIEEAINNMSDAEEDDREDPEEDNGEEDTEEEGTKDKSDGKDGDE</sequence>
<feature type="region of interest" description="Disordered" evidence="7">
    <location>
        <begin position="220"/>
        <end position="487"/>
    </location>
</feature>
<dbReference type="PANTHER" id="PTHR13468:SF1">
    <property type="entry name" value="PROTEIN DEK"/>
    <property type="match status" value="1"/>
</dbReference>
<keyword evidence="10" id="KW-1185">Reference proteome</keyword>
<feature type="compositionally biased region" description="Basic and acidic residues" evidence="7">
    <location>
        <begin position="231"/>
        <end position="240"/>
    </location>
</feature>
<dbReference type="EMBL" id="JANAVB010038018">
    <property type="protein sequence ID" value="KAJ6801452.1"/>
    <property type="molecule type" value="Genomic_DNA"/>
</dbReference>
<feature type="region of interest" description="Disordered" evidence="7">
    <location>
        <begin position="1"/>
        <end position="78"/>
    </location>
</feature>
<feature type="region of interest" description="Disordered" evidence="7">
    <location>
        <begin position="542"/>
        <end position="583"/>
    </location>
</feature>
<evidence type="ECO:0000256" key="7">
    <source>
        <dbReference type="SAM" id="MobiDB-lite"/>
    </source>
</evidence>
<evidence type="ECO:0000256" key="5">
    <source>
        <dbReference type="ARBA" id="ARBA00023163"/>
    </source>
</evidence>
<feature type="compositionally biased region" description="Acidic residues" evidence="7">
    <location>
        <begin position="549"/>
        <end position="569"/>
    </location>
</feature>
<proteinExistence type="predicted"/>
<feature type="compositionally biased region" description="Basic and acidic residues" evidence="7">
    <location>
        <begin position="59"/>
        <end position="76"/>
    </location>
</feature>
<dbReference type="FunFam" id="1.10.10.60:FF:000220">
    <property type="entry name" value="DEK domain-containing chromatin associated protein"/>
    <property type="match status" value="1"/>
</dbReference>
<dbReference type="GO" id="GO:2000779">
    <property type="term" value="P:regulation of double-strand break repair"/>
    <property type="evidence" value="ECO:0007669"/>
    <property type="project" value="TreeGrafter"/>
</dbReference>
<organism evidence="9 10">
    <name type="scientific">Iris pallida</name>
    <name type="common">Sweet iris</name>
    <dbReference type="NCBI Taxonomy" id="29817"/>
    <lineage>
        <taxon>Eukaryota</taxon>
        <taxon>Viridiplantae</taxon>
        <taxon>Streptophyta</taxon>
        <taxon>Embryophyta</taxon>
        <taxon>Tracheophyta</taxon>
        <taxon>Spermatophyta</taxon>
        <taxon>Magnoliopsida</taxon>
        <taxon>Liliopsida</taxon>
        <taxon>Asparagales</taxon>
        <taxon>Iridaceae</taxon>
        <taxon>Iridoideae</taxon>
        <taxon>Irideae</taxon>
        <taxon>Iris</taxon>
    </lineage>
</organism>
<dbReference type="AlphaFoldDB" id="A0AAX6EBM1"/>
<evidence type="ECO:0000259" key="8">
    <source>
        <dbReference type="PROSITE" id="PS51998"/>
    </source>
</evidence>
<keyword evidence="3" id="KW-0805">Transcription regulation</keyword>
<evidence type="ECO:0000256" key="4">
    <source>
        <dbReference type="ARBA" id="ARBA00023125"/>
    </source>
</evidence>
<feature type="compositionally biased region" description="Basic and acidic residues" evidence="7">
    <location>
        <begin position="273"/>
        <end position="286"/>
    </location>
</feature>
<reference evidence="9" key="1">
    <citation type="journal article" date="2023" name="GigaByte">
        <title>Genome assembly of the bearded iris, Iris pallida Lam.</title>
        <authorList>
            <person name="Bruccoleri R.E."/>
            <person name="Oakeley E.J."/>
            <person name="Faust A.M.E."/>
            <person name="Altorfer M."/>
            <person name="Dessus-Babus S."/>
            <person name="Burckhardt D."/>
            <person name="Oertli M."/>
            <person name="Naumann U."/>
            <person name="Petersen F."/>
            <person name="Wong J."/>
        </authorList>
    </citation>
    <scope>NUCLEOTIDE SEQUENCE</scope>
    <source>
        <strain evidence="9">GSM-AAB239-AS_SAM_17_03QT</strain>
    </source>
</reference>
<feature type="compositionally biased region" description="Basic and acidic residues" evidence="7">
    <location>
        <begin position="441"/>
        <end position="466"/>
    </location>
</feature>
<keyword evidence="5" id="KW-0804">Transcription</keyword>
<feature type="compositionally biased region" description="Basic residues" evidence="7">
    <location>
        <begin position="246"/>
        <end position="260"/>
    </location>
</feature>
<dbReference type="PROSITE" id="PS51998">
    <property type="entry name" value="DEK_C"/>
    <property type="match status" value="1"/>
</dbReference>
<feature type="compositionally biased region" description="Basic and acidic residues" evidence="7">
    <location>
        <begin position="332"/>
        <end position="349"/>
    </location>
</feature>
<dbReference type="Gene3D" id="1.10.10.60">
    <property type="entry name" value="Homeodomain-like"/>
    <property type="match status" value="1"/>
</dbReference>
<accession>A0AAX6EBM1</accession>
<reference evidence="9" key="2">
    <citation type="submission" date="2023-04" db="EMBL/GenBank/DDBJ databases">
        <authorList>
            <person name="Bruccoleri R.E."/>
            <person name="Oakeley E.J."/>
            <person name="Faust A.-M."/>
            <person name="Dessus-Babus S."/>
            <person name="Altorfer M."/>
            <person name="Burckhardt D."/>
            <person name="Oertli M."/>
            <person name="Naumann U."/>
            <person name="Petersen F."/>
            <person name="Wong J."/>
        </authorList>
    </citation>
    <scope>NUCLEOTIDE SEQUENCE</scope>
    <source>
        <strain evidence="9">GSM-AAB239-AS_SAM_17_03QT</strain>
        <tissue evidence="9">Leaf</tissue>
    </source>
</reference>
<keyword evidence="4" id="KW-0238">DNA-binding</keyword>
<dbReference type="InterPro" id="IPR044198">
    <property type="entry name" value="DEK"/>
</dbReference>
<evidence type="ECO:0000313" key="10">
    <source>
        <dbReference type="Proteomes" id="UP001140949"/>
    </source>
</evidence>
<feature type="compositionally biased region" description="Polar residues" evidence="7">
    <location>
        <begin position="424"/>
        <end position="440"/>
    </location>
</feature>
<protein>
    <submittedName>
        <fullName evidence="9">Protein DEK-like isoform X1</fullName>
    </submittedName>
</protein>
<gene>
    <name evidence="9" type="ORF">M6B38_197960</name>
</gene>
<evidence type="ECO:0000256" key="2">
    <source>
        <dbReference type="ARBA" id="ARBA00022853"/>
    </source>
</evidence>
<evidence type="ECO:0000313" key="9">
    <source>
        <dbReference type="EMBL" id="KAJ6801452.1"/>
    </source>
</evidence>
<dbReference type="GO" id="GO:0006325">
    <property type="term" value="P:chromatin organization"/>
    <property type="evidence" value="ECO:0007669"/>
    <property type="project" value="UniProtKB-KW"/>
</dbReference>
<feature type="compositionally biased region" description="Basic and acidic residues" evidence="7">
    <location>
        <begin position="570"/>
        <end position="583"/>
    </location>
</feature>
<name>A0AAX6EBM1_IRIPA</name>
<dbReference type="GO" id="GO:0005730">
    <property type="term" value="C:nucleolus"/>
    <property type="evidence" value="ECO:0007669"/>
    <property type="project" value="UniProtKB-SubCell"/>
</dbReference>
<dbReference type="GO" id="GO:0003677">
    <property type="term" value="F:DNA binding"/>
    <property type="evidence" value="ECO:0007669"/>
    <property type="project" value="UniProtKB-KW"/>
</dbReference>
<dbReference type="GO" id="GO:0042393">
    <property type="term" value="F:histone binding"/>
    <property type="evidence" value="ECO:0007669"/>
    <property type="project" value="TreeGrafter"/>
</dbReference>
<evidence type="ECO:0000256" key="3">
    <source>
        <dbReference type="ARBA" id="ARBA00023015"/>
    </source>
</evidence>
<comment type="caution">
    <text evidence="9">The sequence shown here is derived from an EMBL/GenBank/DDBJ whole genome shotgun (WGS) entry which is preliminary data.</text>
</comment>
<dbReference type="Pfam" id="PF08766">
    <property type="entry name" value="DEK_C"/>
    <property type="match status" value="1"/>
</dbReference>
<keyword evidence="6" id="KW-0539">Nucleus</keyword>
<keyword evidence="2" id="KW-0156">Chromatin regulator</keyword>
<feature type="domain" description="DEK-C" evidence="8">
    <location>
        <begin position="490"/>
        <end position="545"/>
    </location>
</feature>
<evidence type="ECO:0000256" key="6">
    <source>
        <dbReference type="ARBA" id="ARBA00023242"/>
    </source>
</evidence>
<evidence type="ECO:0000256" key="1">
    <source>
        <dbReference type="ARBA" id="ARBA00004604"/>
    </source>
</evidence>
<dbReference type="Proteomes" id="UP001140949">
    <property type="component" value="Unassembled WGS sequence"/>
</dbReference>
<dbReference type="InterPro" id="IPR014876">
    <property type="entry name" value="DEK_C"/>
</dbReference>
<comment type="subcellular location">
    <subcellularLocation>
        <location evidence="1">Nucleus</location>
        <location evidence="1">Nucleolus</location>
    </subcellularLocation>
</comment>
<feature type="compositionally biased region" description="Basic and acidic residues" evidence="7">
    <location>
        <begin position="398"/>
        <end position="412"/>
    </location>
</feature>